<accession>A0A177IPG7</accession>
<dbReference type="PANTHER" id="PTHR43606">
    <property type="entry name" value="PHOSPHATASE, PUTATIVE (AFU_ORTHOLOGUE AFUA_6G08710)-RELATED"/>
    <property type="match status" value="1"/>
</dbReference>
<dbReference type="RefSeq" id="WP_082869418.1">
    <property type="nucleotide sequence ID" value="NZ_LSTQ01000007.1"/>
</dbReference>
<dbReference type="InterPro" id="IPR029052">
    <property type="entry name" value="Metallo-depent_PP-like"/>
</dbReference>
<evidence type="ECO:0000313" key="4">
    <source>
        <dbReference type="EMBL" id="OAH30777.1"/>
    </source>
</evidence>
<dbReference type="EMBL" id="LSTQ01000007">
    <property type="protein sequence ID" value="OAH30777.1"/>
    <property type="molecule type" value="Genomic_DNA"/>
</dbReference>
<proteinExistence type="predicted"/>
<protein>
    <submittedName>
        <fullName evidence="4">Phosphodiesterase</fullName>
    </submittedName>
</protein>
<dbReference type="InterPro" id="IPR018946">
    <property type="entry name" value="PhoD-like_MPP"/>
</dbReference>
<keyword evidence="5" id="KW-1185">Reference proteome</keyword>
<dbReference type="InterPro" id="IPR038607">
    <property type="entry name" value="PhoD-like_sf"/>
</dbReference>
<evidence type="ECO:0000259" key="3">
    <source>
        <dbReference type="Pfam" id="PF16655"/>
    </source>
</evidence>
<dbReference type="PROSITE" id="PS51318">
    <property type="entry name" value="TAT"/>
    <property type="match status" value="1"/>
</dbReference>
<organism evidence="4 5">
    <name type="scientific">Corynebacterium stationis</name>
    <dbReference type="NCBI Taxonomy" id="1705"/>
    <lineage>
        <taxon>Bacteria</taxon>
        <taxon>Bacillati</taxon>
        <taxon>Actinomycetota</taxon>
        <taxon>Actinomycetes</taxon>
        <taxon>Mycobacteriales</taxon>
        <taxon>Corynebacteriaceae</taxon>
        <taxon>Corynebacterium</taxon>
    </lineage>
</organism>
<dbReference type="InterPro" id="IPR052900">
    <property type="entry name" value="Phospholipid_Metab_Enz"/>
</dbReference>
<dbReference type="Pfam" id="PF09423">
    <property type="entry name" value="PhoD"/>
    <property type="match status" value="1"/>
</dbReference>
<feature type="domain" description="PhoD-like phosphatase metallophosphatase" evidence="2">
    <location>
        <begin position="154"/>
        <end position="517"/>
    </location>
</feature>
<dbReference type="SUPFAM" id="SSF56300">
    <property type="entry name" value="Metallo-dependent phosphatases"/>
    <property type="match status" value="1"/>
</dbReference>
<evidence type="ECO:0000256" key="1">
    <source>
        <dbReference type="SAM" id="SignalP"/>
    </source>
</evidence>
<keyword evidence="1" id="KW-0732">Signal</keyword>
<dbReference type="Proteomes" id="UP000076947">
    <property type="component" value="Unassembled WGS sequence"/>
</dbReference>
<sequence>MRKISRRKIIYAAGMAAGTAAAATLTASNIPTALANRPQPQLAPPPFAHGVASGDPISNSVVLWTRVTAPEAQVTVRWEISSTQDFHAIVATGDVTTDSSRDYTIHVDPFSLQSATVYFYRFIVTSGSYSGQVSPIGRTKTAPAPGTPVDQLTLAVASCANWESGYFSAYRDMANRAELFDATLFLGDYIYEYASGEYAGNGPVRLHDPAHELRTLNDYRRRYARYRTDDNLQAAHAALPWIAVWDDHETANNSWAHGAENHDPTTQGEWITRRDAAMQAYFEWMPVRATSPSENGHIYRSFTFGDLAELTLMDLRTYRDEETKSPTVATDPTRTMLGSEQYNWLINKIESSHVAWNVLGNSVMFAPLNLVALNNNPDVSSVSNALSSNINNLPLNGDQWDGYTTERANLLQVLEKHHKNTGANPLFLTGDIHTEWAHTLHAPNQPADAGPLGAELVCSSVSAPNVDEILGIPPNNPLTPAAQQIIQAANPHCRHVNLVHHGYSYVTIRREEAEMHWLRVNAIGDPQAPVSDKITLTWRKGQGFTS</sequence>
<dbReference type="InterPro" id="IPR032093">
    <property type="entry name" value="PhoD_N"/>
</dbReference>
<dbReference type="Gene3D" id="3.60.21.70">
    <property type="entry name" value="PhoD-like phosphatase"/>
    <property type="match status" value="1"/>
</dbReference>
<gene>
    <name evidence="4" type="ORF">AYJ05_12015</name>
</gene>
<dbReference type="InterPro" id="IPR006311">
    <property type="entry name" value="TAT_signal"/>
</dbReference>
<dbReference type="Pfam" id="PF16655">
    <property type="entry name" value="PhoD_N"/>
    <property type="match status" value="1"/>
</dbReference>
<dbReference type="Gene3D" id="2.60.40.380">
    <property type="entry name" value="Purple acid phosphatase-like, N-terminal"/>
    <property type="match status" value="1"/>
</dbReference>
<reference evidence="5" key="1">
    <citation type="submission" date="2016-02" db="EMBL/GenBank/DDBJ databases">
        <authorList>
            <person name="Kaur G."/>
            <person name="Nair G.R."/>
            <person name="Mayilraj S."/>
        </authorList>
    </citation>
    <scope>NUCLEOTIDE SEQUENCE [LARGE SCALE GENOMIC DNA]</scope>
    <source>
        <strain evidence="5">GA-15</strain>
    </source>
</reference>
<evidence type="ECO:0000259" key="2">
    <source>
        <dbReference type="Pfam" id="PF09423"/>
    </source>
</evidence>
<dbReference type="PANTHER" id="PTHR43606:SF2">
    <property type="entry name" value="ALKALINE PHOSPHATASE FAMILY PROTEIN (AFU_ORTHOLOGUE AFUA_5G03860)"/>
    <property type="match status" value="1"/>
</dbReference>
<comment type="caution">
    <text evidence="4">The sequence shown here is derived from an EMBL/GenBank/DDBJ whole genome shotgun (WGS) entry which is preliminary data.</text>
</comment>
<dbReference type="OrthoDB" id="3497025at2"/>
<dbReference type="STRING" id="1705.CA21670_03655"/>
<evidence type="ECO:0000313" key="5">
    <source>
        <dbReference type="Proteomes" id="UP000076947"/>
    </source>
</evidence>
<dbReference type="AlphaFoldDB" id="A0A177IPG7"/>
<feature type="domain" description="Phospholipase D N-terminal" evidence="3">
    <location>
        <begin position="49"/>
        <end position="141"/>
    </location>
</feature>
<feature type="signal peptide" evidence="1">
    <location>
        <begin position="1"/>
        <end position="22"/>
    </location>
</feature>
<name>A0A177IPG7_9CORY</name>
<dbReference type="CDD" id="cd07389">
    <property type="entry name" value="MPP_PhoD"/>
    <property type="match status" value="1"/>
</dbReference>
<feature type="chain" id="PRO_5008064102" evidence="1">
    <location>
        <begin position="23"/>
        <end position="546"/>
    </location>
</feature>